<proteinExistence type="predicted"/>
<reference evidence="2" key="1">
    <citation type="journal article" date="2023" name="Genome Biol. Evol.">
        <title>Long-read-based Genome Assembly of Drosophila gunungcola Reveals Fewer Chemosensory Genes in Flower-breeding Species.</title>
        <authorList>
            <person name="Negi A."/>
            <person name="Liao B.Y."/>
            <person name="Yeh S.D."/>
        </authorList>
    </citation>
    <scope>NUCLEOTIDE SEQUENCE</scope>
    <source>
        <strain evidence="2">Sukarami</strain>
    </source>
</reference>
<organism evidence="2 3">
    <name type="scientific">Drosophila gunungcola</name>
    <name type="common">fruit fly</name>
    <dbReference type="NCBI Taxonomy" id="103775"/>
    <lineage>
        <taxon>Eukaryota</taxon>
        <taxon>Metazoa</taxon>
        <taxon>Ecdysozoa</taxon>
        <taxon>Arthropoda</taxon>
        <taxon>Hexapoda</taxon>
        <taxon>Insecta</taxon>
        <taxon>Pterygota</taxon>
        <taxon>Neoptera</taxon>
        <taxon>Endopterygota</taxon>
        <taxon>Diptera</taxon>
        <taxon>Brachycera</taxon>
        <taxon>Muscomorpha</taxon>
        <taxon>Ephydroidea</taxon>
        <taxon>Drosophilidae</taxon>
        <taxon>Drosophila</taxon>
        <taxon>Sophophora</taxon>
    </lineage>
</organism>
<dbReference type="EMBL" id="JAMKOV010000002">
    <property type="protein sequence ID" value="KAI8043090.1"/>
    <property type="molecule type" value="Genomic_DNA"/>
</dbReference>
<accession>A0A9P9YTY9</accession>
<gene>
    <name evidence="2" type="ORF">M5D96_004416</name>
</gene>
<feature type="compositionally biased region" description="Polar residues" evidence="1">
    <location>
        <begin position="25"/>
        <end position="34"/>
    </location>
</feature>
<evidence type="ECO:0000313" key="2">
    <source>
        <dbReference type="EMBL" id="KAI8043090.1"/>
    </source>
</evidence>
<keyword evidence="3" id="KW-1185">Reference proteome</keyword>
<sequence length="77" mass="8494">MSLLPLWAIDLNVDEDVGVSMGGKATTTLNGNVRSSREVDEDEDQDDDEDEHEEESALSSYSSQILILLTTPTVPWL</sequence>
<feature type="compositionally biased region" description="Acidic residues" evidence="1">
    <location>
        <begin position="39"/>
        <end position="56"/>
    </location>
</feature>
<dbReference type="AlphaFoldDB" id="A0A9P9YTY9"/>
<dbReference type="Proteomes" id="UP001059596">
    <property type="component" value="Unassembled WGS sequence"/>
</dbReference>
<evidence type="ECO:0000256" key="1">
    <source>
        <dbReference type="SAM" id="MobiDB-lite"/>
    </source>
</evidence>
<evidence type="ECO:0000313" key="3">
    <source>
        <dbReference type="Proteomes" id="UP001059596"/>
    </source>
</evidence>
<feature type="region of interest" description="Disordered" evidence="1">
    <location>
        <begin position="19"/>
        <end position="61"/>
    </location>
</feature>
<protein>
    <submittedName>
        <fullName evidence="2">Uncharacterized protein</fullName>
    </submittedName>
</protein>
<name>A0A9P9YTY9_9MUSC</name>
<comment type="caution">
    <text evidence="2">The sequence shown here is derived from an EMBL/GenBank/DDBJ whole genome shotgun (WGS) entry which is preliminary data.</text>
</comment>